<dbReference type="Proteomes" id="UP000272474">
    <property type="component" value="Unassembled WGS sequence"/>
</dbReference>
<proteinExistence type="predicted"/>
<evidence type="ECO:0000313" key="2">
    <source>
        <dbReference type="Proteomes" id="UP000272474"/>
    </source>
</evidence>
<name>A0A3A9YMU4_9ACTN</name>
<dbReference type="RefSeq" id="WP_120685030.1">
    <property type="nucleotide sequence ID" value="NZ_RBAL01000034.1"/>
</dbReference>
<accession>A0A3A9YMU4</accession>
<dbReference type="AlphaFoldDB" id="A0A3A9YMU4"/>
<evidence type="ECO:0000313" key="1">
    <source>
        <dbReference type="EMBL" id="RKN35926.1"/>
    </source>
</evidence>
<sequence>MMEETGTAAQGMGLHHVHKNIRAELREALGAYDRAENAALRADAAVRVALWARTLLEADEL</sequence>
<gene>
    <name evidence="1" type="ORF">D7294_30310</name>
</gene>
<dbReference type="EMBL" id="RBAL01000034">
    <property type="protein sequence ID" value="RKN35926.1"/>
    <property type="molecule type" value="Genomic_DNA"/>
</dbReference>
<protein>
    <submittedName>
        <fullName evidence="1">Uncharacterized protein</fullName>
    </submittedName>
</protein>
<organism evidence="1 2">
    <name type="scientific">Streptomyces hoynatensis</name>
    <dbReference type="NCBI Taxonomy" id="1141874"/>
    <lineage>
        <taxon>Bacteria</taxon>
        <taxon>Bacillati</taxon>
        <taxon>Actinomycetota</taxon>
        <taxon>Actinomycetes</taxon>
        <taxon>Kitasatosporales</taxon>
        <taxon>Streptomycetaceae</taxon>
        <taxon>Streptomyces</taxon>
    </lineage>
</organism>
<comment type="caution">
    <text evidence="1">The sequence shown here is derived from an EMBL/GenBank/DDBJ whole genome shotgun (WGS) entry which is preliminary data.</text>
</comment>
<keyword evidence="2" id="KW-1185">Reference proteome</keyword>
<reference evidence="1 2" key="1">
    <citation type="journal article" date="2014" name="Int. J. Syst. Evol. Microbiol.">
        <title>Streptomyces hoynatensis sp. nov., isolated from deep marine sediment.</title>
        <authorList>
            <person name="Veyisoglu A."/>
            <person name="Sahin N."/>
        </authorList>
    </citation>
    <scope>NUCLEOTIDE SEQUENCE [LARGE SCALE GENOMIC DNA]</scope>
    <source>
        <strain evidence="1 2">KCTC 29097</strain>
    </source>
</reference>